<proteinExistence type="predicted"/>
<sequence>ERKRKTWKKGVYGFFKDPVIEYIDGRLAHKFGCIRGNMCGRPTKFICRFQDTGDATSTGNMREHVKKCFGIEALHAANNLTADAVREVSFRNGGELTADAITVAFQRKGGKAPVTFSTRPHTKAESRAEHVRWVAESMRSYSIVGDRGYRCVMKTGRPEHYIPSPSTLAKDMKFAFARTRNRVAKILRDHPGSLHFATDCWTSPDHRAFAAFTVHLEQDGKPFILLLDVIELPR</sequence>
<dbReference type="OrthoDB" id="2687121at2759"/>
<evidence type="ECO:0000256" key="1">
    <source>
        <dbReference type="ARBA" id="ARBA00004123"/>
    </source>
</evidence>
<protein>
    <submittedName>
        <fullName evidence="6">Uncharacterized protein</fullName>
    </submittedName>
</protein>
<organism evidence="6 7">
    <name type="scientific">Ephemerocybe angulata</name>
    <dbReference type="NCBI Taxonomy" id="980116"/>
    <lineage>
        <taxon>Eukaryota</taxon>
        <taxon>Fungi</taxon>
        <taxon>Dikarya</taxon>
        <taxon>Basidiomycota</taxon>
        <taxon>Agaricomycotina</taxon>
        <taxon>Agaricomycetes</taxon>
        <taxon>Agaricomycetidae</taxon>
        <taxon>Agaricales</taxon>
        <taxon>Agaricineae</taxon>
        <taxon>Psathyrellaceae</taxon>
        <taxon>Ephemerocybe</taxon>
    </lineage>
</organism>
<evidence type="ECO:0000256" key="4">
    <source>
        <dbReference type="ARBA" id="ARBA00022833"/>
    </source>
</evidence>
<dbReference type="PANTHER" id="PTHR46481">
    <property type="entry name" value="ZINC FINGER BED DOMAIN-CONTAINING PROTEIN 4"/>
    <property type="match status" value="1"/>
</dbReference>
<feature type="non-terminal residue" evidence="6">
    <location>
        <position position="234"/>
    </location>
</feature>
<name>A0A8H6LUK7_9AGAR</name>
<reference evidence="6 7" key="1">
    <citation type="submission" date="2020-07" db="EMBL/GenBank/DDBJ databases">
        <title>Comparative genomics of pyrophilous fungi reveals a link between fire events and developmental genes.</title>
        <authorList>
            <consortium name="DOE Joint Genome Institute"/>
            <person name="Steindorff A.S."/>
            <person name="Carver A."/>
            <person name="Calhoun S."/>
            <person name="Stillman K."/>
            <person name="Liu H."/>
            <person name="Lipzen A."/>
            <person name="Pangilinan J."/>
            <person name="Labutti K."/>
            <person name="Bruns T.D."/>
            <person name="Grigoriev I.V."/>
        </authorList>
    </citation>
    <scope>NUCLEOTIDE SEQUENCE [LARGE SCALE GENOMIC DNA]</scope>
    <source>
        <strain evidence="6 7">CBS 144469</strain>
    </source>
</reference>
<keyword evidence="4" id="KW-0862">Zinc</keyword>
<keyword evidence="2" id="KW-0479">Metal-binding</keyword>
<keyword evidence="5" id="KW-0539">Nucleus</keyword>
<dbReference type="InterPro" id="IPR052035">
    <property type="entry name" value="ZnF_BED_domain_contain"/>
</dbReference>
<evidence type="ECO:0000256" key="5">
    <source>
        <dbReference type="ARBA" id="ARBA00023242"/>
    </source>
</evidence>
<keyword evidence="7" id="KW-1185">Reference proteome</keyword>
<dbReference type="EMBL" id="JACGCI010000121">
    <property type="protein sequence ID" value="KAF6744438.1"/>
    <property type="molecule type" value="Genomic_DNA"/>
</dbReference>
<gene>
    <name evidence="6" type="ORF">DFP72DRAFT_783848</name>
</gene>
<dbReference type="SUPFAM" id="SSF140996">
    <property type="entry name" value="Hermes dimerisation domain"/>
    <property type="match status" value="1"/>
</dbReference>
<dbReference type="AlphaFoldDB" id="A0A8H6LUK7"/>
<dbReference type="GO" id="GO:0008270">
    <property type="term" value="F:zinc ion binding"/>
    <property type="evidence" value="ECO:0007669"/>
    <property type="project" value="UniProtKB-KW"/>
</dbReference>
<dbReference type="Proteomes" id="UP000521943">
    <property type="component" value="Unassembled WGS sequence"/>
</dbReference>
<comment type="subcellular location">
    <subcellularLocation>
        <location evidence="1">Nucleus</location>
    </subcellularLocation>
</comment>
<keyword evidence="3" id="KW-0863">Zinc-finger</keyword>
<evidence type="ECO:0000313" key="7">
    <source>
        <dbReference type="Proteomes" id="UP000521943"/>
    </source>
</evidence>
<dbReference type="PANTHER" id="PTHR46481:SF10">
    <property type="entry name" value="ZINC FINGER BED DOMAIN-CONTAINING PROTEIN 39"/>
    <property type="match status" value="1"/>
</dbReference>
<evidence type="ECO:0000313" key="6">
    <source>
        <dbReference type="EMBL" id="KAF6744438.1"/>
    </source>
</evidence>
<evidence type="ECO:0000256" key="2">
    <source>
        <dbReference type="ARBA" id="ARBA00022723"/>
    </source>
</evidence>
<evidence type="ECO:0000256" key="3">
    <source>
        <dbReference type="ARBA" id="ARBA00022771"/>
    </source>
</evidence>
<comment type="caution">
    <text evidence="6">The sequence shown here is derived from an EMBL/GenBank/DDBJ whole genome shotgun (WGS) entry which is preliminary data.</text>
</comment>
<dbReference type="GO" id="GO:0005634">
    <property type="term" value="C:nucleus"/>
    <property type="evidence" value="ECO:0007669"/>
    <property type="project" value="UniProtKB-SubCell"/>
</dbReference>
<accession>A0A8H6LUK7</accession>
<feature type="non-terminal residue" evidence="6">
    <location>
        <position position="1"/>
    </location>
</feature>